<comment type="similarity">
    <text evidence="17">Belongs to the NnrD/CARKD family.</text>
</comment>
<evidence type="ECO:0000256" key="13">
    <source>
        <dbReference type="ARBA" id="ARBA00023268"/>
    </source>
</evidence>
<keyword evidence="23" id="KW-1185">Reference proteome</keyword>
<dbReference type="NCBIfam" id="TIGR00197">
    <property type="entry name" value="yjeF_nterm"/>
    <property type="match status" value="1"/>
</dbReference>
<comment type="catalytic activity">
    <reaction evidence="16 17 19">
        <text>(6S)-NADPHX + ADP = AMP + phosphate + NADPH + H(+)</text>
        <dbReference type="Rhea" id="RHEA:32235"/>
        <dbReference type="ChEBI" id="CHEBI:15378"/>
        <dbReference type="ChEBI" id="CHEBI:43474"/>
        <dbReference type="ChEBI" id="CHEBI:57783"/>
        <dbReference type="ChEBI" id="CHEBI:64076"/>
        <dbReference type="ChEBI" id="CHEBI:456215"/>
        <dbReference type="ChEBI" id="CHEBI:456216"/>
        <dbReference type="EC" id="4.2.1.136"/>
    </reaction>
</comment>
<dbReference type="PROSITE" id="PS51385">
    <property type="entry name" value="YJEF_N"/>
    <property type="match status" value="1"/>
</dbReference>
<feature type="binding site" evidence="17">
    <location>
        <position position="357"/>
    </location>
    <ligand>
        <name>(6S)-NADPHX</name>
        <dbReference type="ChEBI" id="CHEBI:64076"/>
    </ligand>
</feature>
<comment type="function">
    <text evidence="18">Catalyzes the epimerization of the S- and R-forms of NAD(P)HX, a damaged form of NAD(P)H that is a result of enzymatic or heat-dependent hydration. This is a prerequisite for the S-specific NAD(P)H-hydrate dehydratase to allow the repair of both epimers of NAD(P)HX.</text>
</comment>
<feature type="binding site" evidence="18">
    <location>
        <begin position="128"/>
        <end position="134"/>
    </location>
    <ligand>
        <name>(6S)-NADPHX</name>
        <dbReference type="ChEBI" id="CHEBI:64076"/>
    </ligand>
</feature>
<dbReference type="NCBIfam" id="TIGR00196">
    <property type="entry name" value="yjeF_cterm"/>
    <property type="match status" value="1"/>
</dbReference>
<evidence type="ECO:0000256" key="19">
    <source>
        <dbReference type="PIRNR" id="PIRNR017184"/>
    </source>
</evidence>
<accession>A0ABP8EG50</accession>
<comment type="cofactor">
    <cofactor evidence="18 19">
        <name>K(+)</name>
        <dbReference type="ChEBI" id="CHEBI:29103"/>
    </cofactor>
    <text evidence="18 19">Binds 1 potassium ion per subunit.</text>
</comment>
<evidence type="ECO:0000256" key="5">
    <source>
        <dbReference type="ARBA" id="ARBA00022723"/>
    </source>
</evidence>
<dbReference type="InterPro" id="IPR030677">
    <property type="entry name" value="Nnr"/>
</dbReference>
<evidence type="ECO:0000259" key="21">
    <source>
        <dbReference type="PROSITE" id="PS51385"/>
    </source>
</evidence>
<dbReference type="InterPro" id="IPR036652">
    <property type="entry name" value="YjeF_N_dom_sf"/>
</dbReference>
<evidence type="ECO:0000256" key="9">
    <source>
        <dbReference type="ARBA" id="ARBA00022958"/>
    </source>
</evidence>
<dbReference type="SUPFAM" id="SSF64153">
    <property type="entry name" value="YjeF N-terminal domain-like"/>
    <property type="match status" value="1"/>
</dbReference>
<feature type="binding site" evidence="18">
    <location>
        <position position="167"/>
    </location>
    <ligand>
        <name>K(+)</name>
        <dbReference type="ChEBI" id="CHEBI:29103"/>
    </ligand>
</feature>
<dbReference type="PROSITE" id="PS51383">
    <property type="entry name" value="YJEF_C_3"/>
    <property type="match status" value="1"/>
</dbReference>
<proteinExistence type="inferred from homology"/>
<dbReference type="PANTHER" id="PTHR12592">
    <property type="entry name" value="ATP-DEPENDENT (S)-NAD(P)H-HYDRATE DEHYDRATASE FAMILY MEMBER"/>
    <property type="match status" value="1"/>
</dbReference>
<dbReference type="PANTHER" id="PTHR12592:SF0">
    <property type="entry name" value="ATP-DEPENDENT (S)-NAD(P)H-HYDRATE DEHYDRATASE"/>
    <property type="match status" value="1"/>
</dbReference>
<keyword evidence="12 17" id="KW-0456">Lyase</keyword>
<feature type="binding site" evidence="17">
    <location>
        <position position="263"/>
    </location>
    <ligand>
        <name>(6S)-NADPHX</name>
        <dbReference type="ChEBI" id="CHEBI:64076"/>
    </ligand>
</feature>
<evidence type="ECO:0000256" key="16">
    <source>
        <dbReference type="ARBA" id="ARBA00049209"/>
    </source>
</evidence>
<evidence type="ECO:0000256" key="18">
    <source>
        <dbReference type="HAMAP-Rule" id="MF_01966"/>
    </source>
</evidence>
<evidence type="ECO:0000256" key="14">
    <source>
        <dbReference type="ARBA" id="ARBA00025153"/>
    </source>
</evidence>
<dbReference type="EC" id="4.2.1.136" evidence="19"/>
<evidence type="ECO:0000256" key="6">
    <source>
        <dbReference type="ARBA" id="ARBA00022741"/>
    </source>
</evidence>
<comment type="catalytic activity">
    <reaction evidence="1 18 19">
        <text>(6R)-NADHX = (6S)-NADHX</text>
        <dbReference type="Rhea" id="RHEA:32215"/>
        <dbReference type="ChEBI" id="CHEBI:64074"/>
        <dbReference type="ChEBI" id="CHEBI:64075"/>
        <dbReference type="EC" id="5.1.99.6"/>
    </reaction>
</comment>
<dbReference type="InterPro" id="IPR000631">
    <property type="entry name" value="CARKD"/>
</dbReference>
<keyword evidence="13" id="KW-0511">Multifunctional enzyme</keyword>
<comment type="subunit">
    <text evidence="17">Homotetramer.</text>
</comment>
<dbReference type="SUPFAM" id="SSF53613">
    <property type="entry name" value="Ribokinase-like"/>
    <property type="match status" value="1"/>
</dbReference>
<evidence type="ECO:0000256" key="17">
    <source>
        <dbReference type="HAMAP-Rule" id="MF_01965"/>
    </source>
</evidence>
<dbReference type="InterPro" id="IPR017953">
    <property type="entry name" value="Carbohydrate_kinase_pred_CS"/>
</dbReference>
<dbReference type="Pfam" id="PF03853">
    <property type="entry name" value="YjeF_N"/>
    <property type="match status" value="1"/>
</dbReference>
<comment type="catalytic activity">
    <reaction evidence="15 17 19">
        <text>(6S)-NADHX + ADP = AMP + phosphate + NADH + H(+)</text>
        <dbReference type="Rhea" id="RHEA:32223"/>
        <dbReference type="ChEBI" id="CHEBI:15378"/>
        <dbReference type="ChEBI" id="CHEBI:43474"/>
        <dbReference type="ChEBI" id="CHEBI:57945"/>
        <dbReference type="ChEBI" id="CHEBI:64074"/>
        <dbReference type="ChEBI" id="CHEBI:456215"/>
        <dbReference type="ChEBI" id="CHEBI:456216"/>
        <dbReference type="EC" id="4.2.1.136"/>
    </reaction>
</comment>
<feature type="binding site" evidence="17">
    <location>
        <begin position="400"/>
        <end position="404"/>
    </location>
    <ligand>
        <name>AMP</name>
        <dbReference type="ChEBI" id="CHEBI:456215"/>
    </ligand>
</feature>
<name>A0ABP8EG50_9MICO</name>
<dbReference type="EC" id="5.1.99.6" evidence="19"/>
<comment type="function">
    <text evidence="17">Catalyzes the dehydration of the S-form of NAD(P)HX at the expense of ADP, which is converted to AMP. Together with NAD(P)HX epimerase, which catalyzes the epimerization of the S- and R-forms, the enzyme allows the repair of both epimers of NAD(P)HX, a damaged form of NAD(P)H that is a result of enzymatic or heat-dependent hydration.</text>
</comment>
<keyword evidence="5 18" id="KW-0479">Metal-binding</keyword>
<comment type="similarity">
    <text evidence="4 19">In the C-terminal section; belongs to the NnrD/CARKD family.</text>
</comment>
<evidence type="ECO:0000256" key="7">
    <source>
        <dbReference type="ARBA" id="ARBA00022840"/>
    </source>
</evidence>
<dbReference type="Proteomes" id="UP001501586">
    <property type="component" value="Unassembled WGS sequence"/>
</dbReference>
<feature type="binding site" evidence="17">
    <location>
        <position position="313"/>
    </location>
    <ligand>
        <name>(6S)-NADPHX</name>
        <dbReference type="ChEBI" id="CHEBI:64076"/>
    </ligand>
</feature>
<dbReference type="HAMAP" id="MF_01966">
    <property type="entry name" value="NADHX_epimerase"/>
    <property type="match status" value="1"/>
</dbReference>
<evidence type="ECO:0000256" key="15">
    <source>
        <dbReference type="ARBA" id="ARBA00048238"/>
    </source>
</evidence>
<dbReference type="InterPro" id="IPR004443">
    <property type="entry name" value="YjeF_N_dom"/>
</dbReference>
<comment type="catalytic activity">
    <reaction evidence="2 18 19">
        <text>(6R)-NADPHX = (6S)-NADPHX</text>
        <dbReference type="Rhea" id="RHEA:32227"/>
        <dbReference type="ChEBI" id="CHEBI:64076"/>
        <dbReference type="ChEBI" id="CHEBI:64077"/>
        <dbReference type="EC" id="5.1.99.6"/>
    </reaction>
</comment>
<dbReference type="HAMAP" id="MF_01965">
    <property type="entry name" value="NADHX_dehydratase"/>
    <property type="match status" value="1"/>
</dbReference>
<dbReference type="Pfam" id="PF01256">
    <property type="entry name" value="Carb_kinase"/>
    <property type="match status" value="1"/>
</dbReference>
<evidence type="ECO:0000313" key="23">
    <source>
        <dbReference type="Proteomes" id="UP001501586"/>
    </source>
</evidence>
<evidence type="ECO:0000259" key="20">
    <source>
        <dbReference type="PROSITE" id="PS51383"/>
    </source>
</evidence>
<gene>
    <name evidence="18" type="primary">nnrE</name>
    <name evidence="17" type="synonym">nnrD</name>
    <name evidence="22" type="ORF">GCM10022261_03940</name>
</gene>
<dbReference type="Gene3D" id="3.40.50.10260">
    <property type="entry name" value="YjeF N-terminal domain"/>
    <property type="match status" value="1"/>
</dbReference>
<dbReference type="PROSITE" id="PS01050">
    <property type="entry name" value="YJEF_C_2"/>
    <property type="match status" value="1"/>
</dbReference>
<feature type="domain" description="YjeF C-terminal" evidence="20">
    <location>
        <begin position="228"/>
        <end position="495"/>
    </location>
</feature>
<feature type="binding site" evidence="18">
    <location>
        <position position="63"/>
    </location>
    <ligand>
        <name>K(+)</name>
        <dbReference type="ChEBI" id="CHEBI:29103"/>
    </ligand>
</feature>
<keyword evidence="10 17" id="KW-0520">NAD</keyword>
<keyword evidence="11 18" id="KW-0413">Isomerase</keyword>
<feature type="domain" description="YjeF N-terminal" evidence="21">
    <location>
        <begin position="10"/>
        <end position="221"/>
    </location>
</feature>
<sequence length="495" mass="49828">MKLGYTADAVRAAEQPLLDAGQLDPLMRTAAAGLARVCRELLTGHHGQIAGRRVVVLAGSGKNGGDALFAGADLASRGAAVTAVDVFSRPFAAGVSALRAAGGEVEPLGPAALAALRAADLVIDGVFGTGAKPGLPEALSSLITDWQAASGTGSRADQLVVAVDVPTGVDASTGTTGEVSVRADHTVTFGAHKAGLLLPGGAEAAGEITLIDIGLDFEDVIPAVEAPEPADLVDLWPLPQPHMHKYSRGVLGLVAGSQRYPGAGVLAAAGAVSAGLGMLRLLAPATVEAAVLERHPETVTEPGRVQAWALGPGAPDSLEMRRALVDAENRSLPVVIDAAGLRLITRPLETSTIVTPHAGELVGLLGRLTTGGPDRAAVEAQPVTHAVRAAEALGAVVVLKGNRTVIARPDGTVVAPPPGPANLATAGTGDVLTGILGALLATTAGDLAEAHRIDLARLAGLAVLLHGLAGRHTTHASGLPAVIEELVLELGERRP</sequence>
<comment type="similarity">
    <text evidence="18">Belongs to the NnrE/AIBP family.</text>
</comment>
<dbReference type="EMBL" id="BAABAZ010000004">
    <property type="protein sequence ID" value="GAA4282863.1"/>
    <property type="molecule type" value="Genomic_DNA"/>
</dbReference>
<evidence type="ECO:0000256" key="4">
    <source>
        <dbReference type="ARBA" id="ARBA00009524"/>
    </source>
</evidence>
<organism evidence="22 23">
    <name type="scientific">Brevibacterium daeguense</name>
    <dbReference type="NCBI Taxonomy" id="909936"/>
    <lineage>
        <taxon>Bacteria</taxon>
        <taxon>Bacillati</taxon>
        <taxon>Actinomycetota</taxon>
        <taxon>Actinomycetes</taxon>
        <taxon>Micrococcales</taxon>
        <taxon>Brevibacteriaceae</taxon>
        <taxon>Brevibacterium</taxon>
    </lineage>
</organism>
<evidence type="ECO:0000256" key="11">
    <source>
        <dbReference type="ARBA" id="ARBA00023235"/>
    </source>
</evidence>
<feature type="binding site" evidence="18">
    <location>
        <position position="164"/>
    </location>
    <ligand>
        <name>(6S)-NADPHX</name>
        <dbReference type="ChEBI" id="CHEBI:64076"/>
    </ligand>
</feature>
<evidence type="ECO:0000256" key="1">
    <source>
        <dbReference type="ARBA" id="ARBA00000013"/>
    </source>
</evidence>
<feature type="binding site" evidence="17">
    <location>
        <position position="429"/>
    </location>
    <ligand>
        <name>AMP</name>
        <dbReference type="ChEBI" id="CHEBI:456215"/>
    </ligand>
</feature>
<evidence type="ECO:0000256" key="10">
    <source>
        <dbReference type="ARBA" id="ARBA00023027"/>
    </source>
</evidence>
<comment type="function">
    <text evidence="14 19">Bifunctional enzyme that catalyzes the epimerization of the S- and R-forms of NAD(P)HX and the dehydration of the S-form of NAD(P)HX at the expense of ADP, which is converted to AMP. This allows the repair of both epimers of NAD(P)HX, a damaged form of NAD(P)H that is a result of enzymatic or heat-dependent hydration.</text>
</comment>
<dbReference type="InterPro" id="IPR029056">
    <property type="entry name" value="Ribokinase-like"/>
</dbReference>
<comment type="caution">
    <text evidence="22">The sequence shown here is derived from an EMBL/GenBank/DDBJ whole genome shotgun (WGS) entry which is preliminary data.</text>
</comment>
<keyword evidence="6 17" id="KW-0547">Nucleotide-binding</keyword>
<evidence type="ECO:0000313" key="22">
    <source>
        <dbReference type="EMBL" id="GAA4282863.1"/>
    </source>
</evidence>
<comment type="cofactor">
    <cofactor evidence="17">
        <name>Mg(2+)</name>
        <dbReference type="ChEBI" id="CHEBI:18420"/>
    </cofactor>
</comment>
<keyword evidence="7 17" id="KW-0067">ATP-binding</keyword>
<protein>
    <recommendedName>
        <fullName evidence="19">Bifunctional NAD(P)H-hydrate repair enzyme</fullName>
    </recommendedName>
    <alternativeName>
        <fullName evidence="19">Nicotinamide nucleotide repair protein</fullName>
    </alternativeName>
    <domain>
        <recommendedName>
            <fullName evidence="19">ADP-dependent (S)-NAD(P)H-hydrate dehydratase</fullName>
            <ecNumber evidence="19">4.2.1.136</ecNumber>
        </recommendedName>
        <alternativeName>
            <fullName evidence="19">ADP-dependent NAD(P)HX dehydratase</fullName>
        </alternativeName>
    </domain>
    <domain>
        <recommendedName>
            <fullName evidence="19">NAD(P)H-hydrate epimerase</fullName>
            <ecNumber evidence="19">5.1.99.6</ecNumber>
        </recommendedName>
    </domain>
</protein>
<comment type="caution">
    <text evidence="18">Lacks conserved residue(s) required for the propagation of feature annotation.</text>
</comment>
<evidence type="ECO:0000256" key="3">
    <source>
        <dbReference type="ARBA" id="ARBA00006001"/>
    </source>
</evidence>
<feature type="binding site" evidence="17">
    <location>
        <position position="430"/>
    </location>
    <ligand>
        <name>(6S)-NADPHX</name>
        <dbReference type="ChEBI" id="CHEBI:64076"/>
    </ligand>
</feature>
<dbReference type="Gene3D" id="3.40.1190.20">
    <property type="match status" value="1"/>
</dbReference>
<evidence type="ECO:0000256" key="8">
    <source>
        <dbReference type="ARBA" id="ARBA00022857"/>
    </source>
</evidence>
<evidence type="ECO:0000256" key="12">
    <source>
        <dbReference type="ARBA" id="ARBA00023239"/>
    </source>
</evidence>
<dbReference type="RefSeq" id="WP_236864961.1">
    <property type="nucleotide sequence ID" value="NZ_BAABAZ010000004.1"/>
</dbReference>
<keyword evidence="8 17" id="KW-0521">NADP</keyword>
<evidence type="ECO:0000256" key="2">
    <source>
        <dbReference type="ARBA" id="ARBA00000909"/>
    </source>
</evidence>
<dbReference type="PIRSF" id="PIRSF017184">
    <property type="entry name" value="Nnr"/>
    <property type="match status" value="1"/>
</dbReference>
<feature type="binding site" evidence="18">
    <location>
        <begin position="62"/>
        <end position="66"/>
    </location>
    <ligand>
        <name>(6S)-NADPHX</name>
        <dbReference type="ChEBI" id="CHEBI:64076"/>
    </ligand>
</feature>
<dbReference type="CDD" id="cd01171">
    <property type="entry name" value="YXKO-related"/>
    <property type="match status" value="1"/>
</dbReference>
<keyword evidence="9 18" id="KW-0630">Potassium</keyword>
<feature type="binding site" evidence="18">
    <location>
        <position position="124"/>
    </location>
    <ligand>
        <name>K(+)</name>
        <dbReference type="ChEBI" id="CHEBI:29103"/>
    </ligand>
</feature>
<comment type="similarity">
    <text evidence="3 19">In the N-terminal section; belongs to the NnrE/AIBP family.</text>
</comment>
<reference evidence="23" key="1">
    <citation type="journal article" date="2019" name="Int. J. Syst. Evol. Microbiol.">
        <title>The Global Catalogue of Microorganisms (GCM) 10K type strain sequencing project: providing services to taxonomists for standard genome sequencing and annotation.</title>
        <authorList>
            <consortium name="The Broad Institute Genomics Platform"/>
            <consortium name="The Broad Institute Genome Sequencing Center for Infectious Disease"/>
            <person name="Wu L."/>
            <person name="Ma J."/>
        </authorList>
    </citation>
    <scope>NUCLEOTIDE SEQUENCE [LARGE SCALE GENOMIC DNA]</scope>
    <source>
        <strain evidence="23">JCM 17458</strain>
    </source>
</reference>